<dbReference type="GO" id="GO:0005694">
    <property type="term" value="C:chromosome"/>
    <property type="evidence" value="ECO:0007669"/>
    <property type="project" value="TreeGrafter"/>
</dbReference>
<dbReference type="InterPro" id="IPR027417">
    <property type="entry name" value="P-loop_NTPase"/>
</dbReference>
<reference evidence="8" key="1">
    <citation type="submission" date="2021-06" db="EMBL/GenBank/DDBJ databases">
        <authorList>
            <person name="Kallberg Y."/>
            <person name="Tangrot J."/>
            <person name="Rosling A."/>
        </authorList>
    </citation>
    <scope>NUCLEOTIDE SEQUENCE</scope>
    <source>
        <strain evidence="8">AZ414A</strain>
    </source>
</reference>
<comment type="similarity">
    <text evidence="1">Belongs to the helicase family. RecQ subfamily.</text>
</comment>
<organism evidence="8 9">
    <name type="scientific">Diversispora eburnea</name>
    <dbReference type="NCBI Taxonomy" id="1213867"/>
    <lineage>
        <taxon>Eukaryota</taxon>
        <taxon>Fungi</taxon>
        <taxon>Fungi incertae sedis</taxon>
        <taxon>Mucoromycota</taxon>
        <taxon>Glomeromycotina</taxon>
        <taxon>Glomeromycetes</taxon>
        <taxon>Diversisporales</taxon>
        <taxon>Diversisporaceae</taxon>
        <taxon>Diversispora</taxon>
    </lineage>
</organism>
<keyword evidence="6" id="KW-1133">Transmembrane helix</keyword>
<evidence type="ECO:0000313" key="8">
    <source>
        <dbReference type="EMBL" id="CAG8618575.1"/>
    </source>
</evidence>
<evidence type="ECO:0000313" key="9">
    <source>
        <dbReference type="Proteomes" id="UP000789706"/>
    </source>
</evidence>
<gene>
    <name evidence="8" type="ORF">DEBURN_LOCUS10273</name>
</gene>
<keyword evidence="9" id="KW-1185">Reference proteome</keyword>
<keyword evidence="2" id="KW-0238">DNA-binding</keyword>
<dbReference type="GO" id="GO:0005737">
    <property type="term" value="C:cytoplasm"/>
    <property type="evidence" value="ECO:0007669"/>
    <property type="project" value="TreeGrafter"/>
</dbReference>
<evidence type="ECO:0000256" key="1">
    <source>
        <dbReference type="ARBA" id="ARBA00005446"/>
    </source>
</evidence>
<proteinExistence type="inferred from homology"/>
<accession>A0A9N9CYD5</accession>
<dbReference type="EC" id="5.6.2.4" evidence="5"/>
<evidence type="ECO:0000256" key="6">
    <source>
        <dbReference type="SAM" id="Phobius"/>
    </source>
</evidence>
<dbReference type="GO" id="GO:0006281">
    <property type="term" value="P:DNA repair"/>
    <property type="evidence" value="ECO:0007669"/>
    <property type="project" value="TreeGrafter"/>
</dbReference>
<evidence type="ECO:0000256" key="3">
    <source>
        <dbReference type="ARBA" id="ARBA00023235"/>
    </source>
</evidence>
<dbReference type="Proteomes" id="UP000789706">
    <property type="component" value="Unassembled WGS sequence"/>
</dbReference>
<dbReference type="PANTHER" id="PTHR13710">
    <property type="entry name" value="DNA HELICASE RECQ FAMILY MEMBER"/>
    <property type="match status" value="1"/>
</dbReference>
<comment type="caution">
    <text evidence="8">The sequence shown here is derived from an EMBL/GenBank/DDBJ whole genome shotgun (WGS) entry which is preliminary data.</text>
</comment>
<dbReference type="AlphaFoldDB" id="A0A9N9CYD5"/>
<dbReference type="GO" id="GO:0003677">
    <property type="term" value="F:DNA binding"/>
    <property type="evidence" value="ECO:0007669"/>
    <property type="project" value="UniProtKB-KW"/>
</dbReference>
<sequence length="435" mass="50063">FSITCFIKCLRYKISTQYSNEDLGVNFLYLVSGATLAGGINRNSFQTALVTIDITNQCSKPSYYNYQTHLYKPIIDDAKLSCEIILLEILDQLKIINSPDKEKILPIGFNLEYSHLSKLIDSNSSIILHNGNFSGTSKQMEYAILLELLNNIMPILEETDFTLHICIDSDLETNRTLTYIPAVSHIFVDLKHIIEGLIQHLLGNYNLCWSDICWIKDNLELQLQKPILKNYTQTEINNFKNILTTIFHILFDQGLVTTFRTSYNEAFNRKILKYLDKRIDYWVSYCIRHALVIIDQNNGLDTMISKVYMVAELVSYRSKMIDQIHENIFWPSFGNLLIDFGIIEQIIDKQYVPKEQWSDLEKETLVLLAVSKIFGFKEFRDGQKESIIAYLNGNDTFVSMKTGGGKTLCYALLAICFEGLTIVFSSLKVLMKDQK</sequence>
<dbReference type="EMBL" id="CAJVPK010002780">
    <property type="protein sequence ID" value="CAG8618575.1"/>
    <property type="molecule type" value="Genomic_DNA"/>
</dbReference>
<dbReference type="Pfam" id="PF00270">
    <property type="entry name" value="DEAD"/>
    <property type="match status" value="1"/>
</dbReference>
<dbReference type="PANTHER" id="PTHR13710:SF105">
    <property type="entry name" value="ATP-DEPENDENT DNA HELICASE Q1"/>
    <property type="match status" value="1"/>
</dbReference>
<keyword evidence="3" id="KW-0413">Isomerase</keyword>
<comment type="catalytic activity">
    <reaction evidence="4">
        <text>Couples ATP hydrolysis with the unwinding of duplex DNA by translocating in the 3'-5' direction.</text>
        <dbReference type="EC" id="5.6.2.4"/>
    </reaction>
</comment>
<dbReference type="SUPFAM" id="SSF52540">
    <property type="entry name" value="P-loop containing nucleoside triphosphate hydrolases"/>
    <property type="match status" value="1"/>
</dbReference>
<protein>
    <recommendedName>
        <fullName evidence="5">DNA 3'-5' helicase</fullName>
        <ecNumber evidence="5">5.6.2.4</ecNumber>
    </recommendedName>
</protein>
<dbReference type="OrthoDB" id="2426001at2759"/>
<evidence type="ECO:0000256" key="5">
    <source>
        <dbReference type="ARBA" id="ARBA00034808"/>
    </source>
</evidence>
<dbReference type="GO" id="GO:0006310">
    <property type="term" value="P:DNA recombination"/>
    <property type="evidence" value="ECO:0007669"/>
    <property type="project" value="TreeGrafter"/>
</dbReference>
<evidence type="ECO:0000259" key="7">
    <source>
        <dbReference type="Pfam" id="PF00270"/>
    </source>
</evidence>
<feature type="domain" description="DEAD/DEAH-box helicase" evidence="7">
    <location>
        <begin position="381"/>
        <end position="434"/>
    </location>
</feature>
<feature type="transmembrane region" description="Helical" evidence="6">
    <location>
        <begin position="410"/>
        <end position="430"/>
    </location>
</feature>
<dbReference type="GO" id="GO:0009378">
    <property type="term" value="F:four-way junction helicase activity"/>
    <property type="evidence" value="ECO:0007669"/>
    <property type="project" value="TreeGrafter"/>
</dbReference>
<keyword evidence="6" id="KW-0472">Membrane</keyword>
<dbReference type="Gene3D" id="3.40.50.300">
    <property type="entry name" value="P-loop containing nucleotide triphosphate hydrolases"/>
    <property type="match status" value="1"/>
</dbReference>
<feature type="non-terminal residue" evidence="8">
    <location>
        <position position="435"/>
    </location>
</feature>
<dbReference type="GO" id="GO:0005524">
    <property type="term" value="F:ATP binding"/>
    <property type="evidence" value="ECO:0007669"/>
    <property type="project" value="InterPro"/>
</dbReference>
<feature type="non-terminal residue" evidence="8">
    <location>
        <position position="1"/>
    </location>
</feature>
<name>A0A9N9CYD5_9GLOM</name>
<evidence type="ECO:0000256" key="2">
    <source>
        <dbReference type="ARBA" id="ARBA00023125"/>
    </source>
</evidence>
<keyword evidence="6" id="KW-0812">Transmembrane</keyword>
<dbReference type="GO" id="GO:0043138">
    <property type="term" value="F:3'-5' DNA helicase activity"/>
    <property type="evidence" value="ECO:0007669"/>
    <property type="project" value="UniProtKB-EC"/>
</dbReference>
<evidence type="ECO:0000256" key="4">
    <source>
        <dbReference type="ARBA" id="ARBA00034617"/>
    </source>
</evidence>
<dbReference type="InterPro" id="IPR011545">
    <property type="entry name" value="DEAD/DEAH_box_helicase_dom"/>
</dbReference>